<reference evidence="4 5" key="1">
    <citation type="submission" date="2023-12" db="EMBL/GenBank/DDBJ databases">
        <title>Novel species of the genus Arcicella isolated from rivers.</title>
        <authorList>
            <person name="Lu H."/>
        </authorList>
    </citation>
    <scope>NUCLEOTIDE SEQUENCE [LARGE SCALE GENOMIC DNA]</scope>
    <source>
        <strain evidence="4 5">DC2W</strain>
    </source>
</reference>
<keyword evidence="1 2" id="KW-0732">Signal</keyword>
<dbReference type="InterPro" id="IPR011990">
    <property type="entry name" value="TPR-like_helical_dom_sf"/>
</dbReference>
<dbReference type="InterPro" id="IPR013517">
    <property type="entry name" value="FG-GAP"/>
</dbReference>
<dbReference type="RefSeq" id="WP_323697484.1">
    <property type="nucleotide sequence ID" value="NZ_JAYGIL010000018.1"/>
</dbReference>
<evidence type="ECO:0000313" key="4">
    <source>
        <dbReference type="EMBL" id="MEA5404186.1"/>
    </source>
</evidence>
<accession>A0ABU5S733</accession>
<dbReference type="Gene3D" id="2.130.10.130">
    <property type="entry name" value="Integrin alpha, N-terminal"/>
    <property type="match status" value="2"/>
</dbReference>
<keyword evidence="5" id="KW-1185">Reference proteome</keyword>
<evidence type="ECO:0000313" key="5">
    <source>
        <dbReference type="Proteomes" id="UP001303899"/>
    </source>
</evidence>
<dbReference type="InterPro" id="IPR027039">
    <property type="entry name" value="Crtac1"/>
</dbReference>
<comment type="caution">
    <text evidence="4">The sequence shown here is derived from an EMBL/GenBank/DDBJ whole genome shotgun (WGS) entry which is preliminary data.</text>
</comment>
<feature type="signal peptide" evidence="2">
    <location>
        <begin position="1"/>
        <end position="22"/>
    </location>
</feature>
<feature type="chain" id="PRO_5045647677" evidence="2">
    <location>
        <begin position="23"/>
        <end position="744"/>
    </location>
</feature>
<dbReference type="Gene3D" id="1.25.40.10">
    <property type="entry name" value="Tetratricopeptide repeat domain"/>
    <property type="match status" value="1"/>
</dbReference>
<name>A0ABU5S733_9BACT</name>
<gene>
    <name evidence="4" type="ORF">VB776_14740</name>
</gene>
<dbReference type="Pfam" id="PF07593">
    <property type="entry name" value="UnbV_ASPIC"/>
    <property type="match status" value="1"/>
</dbReference>
<dbReference type="SUPFAM" id="SSF48452">
    <property type="entry name" value="TPR-like"/>
    <property type="match status" value="1"/>
</dbReference>
<dbReference type="Proteomes" id="UP001303899">
    <property type="component" value="Unassembled WGS sequence"/>
</dbReference>
<dbReference type="Pfam" id="PF13517">
    <property type="entry name" value="FG-GAP_3"/>
    <property type="match status" value="4"/>
</dbReference>
<sequence>MNLKYCTYTCMCLALYFCQACGLSSNSNDKMVKYLADTYDKFYVKENTFCPEAEFVFFDSLSTKHPDANMRMRASFFKANGFLKLGQEQEATLAFEKILQVAKAEHRHFTDVLKGYAIAYLRMGERQNCISNHSSESCIMPIKDAGVHQNKTGSSKAIEIYQQLLKEDNKDYESRWLLNIAYMTLGEYPSKVPPQWLIPNLDKDNSEYAIKPFTDIAPNLGLNKRNMAGGVIMDDFNNDGYLDIITSDWGLKGAMHYFRNDTKGSFTDCSVISDLGRFKGGLNMIQADYNNDGFLDILVLRGAWMGKFGKQANSLLRNNGDNTFTDVTVESGLFSEHPTQAGVWRDFNNDGWLDLFIGNENSGFDEYNPCELFLSKKDGTFIEVASSANCQIIDFVKGVNAADYDNDGLQDIVISGLQGKRTLLRNTGLKNNIPQFEDVTERAGLGDVRVSTFPTWFWDYDNDGWQDIFVCGYEFDKSIAFSAGTEALGIPNKASKMYLYHNNHDGTFKNVSEEAGLNKSVFAMGANFGDIDNDGYLDMYLGTGNPDYKSLVPNRLFRNMGNGKFADVTVSGRVGNLQKGHGVAITDLDNDGDNDIFIEVGGAYIGDSYNNSLYLNPGQNDNRWINIQLEGTETNRSAIGTRLKITFREKGVKRVLYRDVNSGGSFGASALRREIGIGQSNLIDEIEITWAKTGKKQVLRNLKPNQFIKVKEGSNVITKVNLKKTPFTNQYTDIPICDSKTMSL</sequence>
<organism evidence="4 5">
    <name type="scientific">Arcicella gelida</name>
    <dbReference type="NCBI Taxonomy" id="2984195"/>
    <lineage>
        <taxon>Bacteria</taxon>
        <taxon>Pseudomonadati</taxon>
        <taxon>Bacteroidota</taxon>
        <taxon>Cytophagia</taxon>
        <taxon>Cytophagales</taxon>
        <taxon>Flectobacillaceae</taxon>
        <taxon>Arcicella</taxon>
    </lineage>
</organism>
<dbReference type="EMBL" id="JAYGIL010000018">
    <property type="protein sequence ID" value="MEA5404186.1"/>
    <property type="molecule type" value="Genomic_DNA"/>
</dbReference>
<feature type="domain" description="ASPIC/UnbV" evidence="3">
    <location>
        <begin position="638"/>
        <end position="708"/>
    </location>
</feature>
<dbReference type="PANTHER" id="PTHR16026">
    <property type="entry name" value="CARTILAGE ACIDIC PROTEIN 1"/>
    <property type="match status" value="1"/>
</dbReference>
<protein>
    <submittedName>
        <fullName evidence="4">CRTAC1 family protein</fullName>
    </submittedName>
</protein>
<evidence type="ECO:0000259" key="3">
    <source>
        <dbReference type="Pfam" id="PF07593"/>
    </source>
</evidence>
<proteinExistence type="predicted"/>
<dbReference type="SUPFAM" id="SSF69318">
    <property type="entry name" value="Integrin alpha N-terminal domain"/>
    <property type="match status" value="2"/>
</dbReference>
<dbReference type="InterPro" id="IPR028994">
    <property type="entry name" value="Integrin_alpha_N"/>
</dbReference>
<dbReference type="PANTHER" id="PTHR16026:SF0">
    <property type="entry name" value="CARTILAGE ACIDIC PROTEIN 1"/>
    <property type="match status" value="1"/>
</dbReference>
<evidence type="ECO:0000256" key="2">
    <source>
        <dbReference type="SAM" id="SignalP"/>
    </source>
</evidence>
<dbReference type="InterPro" id="IPR011519">
    <property type="entry name" value="UnbV_ASPIC"/>
</dbReference>
<evidence type="ECO:0000256" key="1">
    <source>
        <dbReference type="ARBA" id="ARBA00022729"/>
    </source>
</evidence>